<dbReference type="STRING" id="1302690.BUE76_00480"/>
<proteinExistence type="predicted"/>
<dbReference type="RefSeq" id="WP_073048735.1">
    <property type="nucleotide sequence ID" value="NZ_FQUO01000030.1"/>
</dbReference>
<dbReference type="EMBL" id="FQUO01000030">
    <property type="protein sequence ID" value="SHG38007.1"/>
    <property type="molecule type" value="Genomic_DNA"/>
</dbReference>
<sequence length="309" mass="35309">MAEEKKYVRTKLQEKQIESAIDIHGRDGKIEDAIFQHSVLCQTFFPYRDPGERTIWEHTQGNATLAVQALQAINPQTKNFEFVGIPYGAKARLISSYLNTKAIKSKTRIIDVADSMSGFIKGMGLNTDGHTFAAVKDQLRRLSNSVISLGYCEDGMNAKQVNFSIVRSYEFWGEKTKQPALWNSTIELSQDYFESLQRHAIPLDERALKALANNAMALDIYCWLTQRLHRIPFGKPQFVAWAALKEQFGSGYDRMDKFKAVFRKTLSMVKLQYFKAKIEEEKNKGFWLYNSPSPIEMKSISLIGLDLPK</sequence>
<accession>A0A1M5JBS6</accession>
<dbReference type="Pfam" id="PF04796">
    <property type="entry name" value="RepA_C"/>
    <property type="match status" value="1"/>
</dbReference>
<evidence type="ECO:0000313" key="1">
    <source>
        <dbReference type="EMBL" id="SHG38007.1"/>
    </source>
</evidence>
<dbReference type="AlphaFoldDB" id="A0A1M5JBS6"/>
<organism evidence="1 2">
    <name type="scientific">Cnuella takakiae</name>
    <dbReference type="NCBI Taxonomy" id="1302690"/>
    <lineage>
        <taxon>Bacteria</taxon>
        <taxon>Pseudomonadati</taxon>
        <taxon>Bacteroidota</taxon>
        <taxon>Chitinophagia</taxon>
        <taxon>Chitinophagales</taxon>
        <taxon>Chitinophagaceae</taxon>
        <taxon>Cnuella</taxon>
    </lineage>
</organism>
<dbReference type="OrthoDB" id="932750at2"/>
<name>A0A1M5JBS6_9BACT</name>
<protein>
    <submittedName>
        <fullName evidence="1">RepA protein</fullName>
    </submittedName>
</protein>
<evidence type="ECO:0000313" key="2">
    <source>
        <dbReference type="Proteomes" id="UP000184368"/>
    </source>
</evidence>
<dbReference type="Proteomes" id="UP000184368">
    <property type="component" value="Unassembled WGS sequence"/>
</dbReference>
<keyword evidence="2" id="KW-1185">Reference proteome</keyword>
<reference evidence="1 2" key="1">
    <citation type="submission" date="2016-11" db="EMBL/GenBank/DDBJ databases">
        <authorList>
            <person name="Jaros S."/>
            <person name="Januszkiewicz K."/>
            <person name="Wedrychowicz H."/>
        </authorList>
    </citation>
    <scope>NUCLEOTIDE SEQUENCE [LARGE SCALE GENOMIC DNA]</scope>
    <source>
        <strain evidence="1 2">DSM 26897</strain>
    </source>
</reference>
<dbReference type="InterPro" id="IPR006881">
    <property type="entry name" value="RepA_C"/>
</dbReference>
<gene>
    <name evidence="1" type="ORF">SAMN05444008_13017</name>
</gene>